<protein>
    <submittedName>
        <fullName evidence="1">Uncharacterized protein</fullName>
    </submittedName>
</protein>
<dbReference type="RefSeq" id="WP_133598616.1">
    <property type="nucleotide sequence ID" value="NZ_SNYL01000014.1"/>
</dbReference>
<sequence length="80" mass="8807">MSPDFVSRQRAIRRAMLGELYAARAEGRIVYARDLTAQAGQAEAEARFALDYLIEAGCAAYRGTAVHITARGIDRFEQGD</sequence>
<comment type="caution">
    <text evidence="1">The sequence shown here is derived from an EMBL/GenBank/DDBJ whole genome shotgun (WGS) entry which is preliminary data.</text>
</comment>
<accession>A0A4R6UCZ0</accession>
<dbReference type="EMBL" id="SNYL01000014">
    <property type="protein sequence ID" value="TDQ40964.1"/>
    <property type="molecule type" value="Genomic_DNA"/>
</dbReference>
<gene>
    <name evidence="1" type="ORF">DFR43_11449</name>
</gene>
<organism evidence="1 2">
    <name type="scientific">Tepidicella xavieri</name>
    <dbReference type="NCBI Taxonomy" id="360241"/>
    <lineage>
        <taxon>Bacteria</taxon>
        <taxon>Pseudomonadati</taxon>
        <taxon>Pseudomonadota</taxon>
        <taxon>Betaproteobacteria</taxon>
        <taxon>Burkholderiales</taxon>
        <taxon>Tepidicella</taxon>
    </lineage>
</organism>
<evidence type="ECO:0000313" key="2">
    <source>
        <dbReference type="Proteomes" id="UP000295510"/>
    </source>
</evidence>
<dbReference type="AlphaFoldDB" id="A0A4R6UCZ0"/>
<name>A0A4R6UCZ0_9BURK</name>
<proteinExistence type="predicted"/>
<dbReference type="Proteomes" id="UP000295510">
    <property type="component" value="Unassembled WGS sequence"/>
</dbReference>
<keyword evidence="2" id="KW-1185">Reference proteome</keyword>
<evidence type="ECO:0000313" key="1">
    <source>
        <dbReference type="EMBL" id="TDQ40964.1"/>
    </source>
</evidence>
<reference evidence="1 2" key="1">
    <citation type="submission" date="2019-03" db="EMBL/GenBank/DDBJ databases">
        <title>Genomic Encyclopedia of Type Strains, Phase IV (KMG-IV): sequencing the most valuable type-strain genomes for metagenomic binning, comparative biology and taxonomic classification.</title>
        <authorList>
            <person name="Goeker M."/>
        </authorList>
    </citation>
    <scope>NUCLEOTIDE SEQUENCE [LARGE SCALE GENOMIC DNA]</scope>
    <source>
        <strain evidence="1 2">DSM 19605</strain>
    </source>
</reference>